<feature type="domain" description="NDT80" evidence="4">
    <location>
        <begin position="1"/>
        <end position="280"/>
    </location>
</feature>
<feature type="region of interest" description="Disordered" evidence="3">
    <location>
        <begin position="525"/>
        <end position="581"/>
    </location>
</feature>
<feature type="compositionally biased region" description="Pro residues" evidence="3">
    <location>
        <begin position="456"/>
        <end position="473"/>
    </location>
</feature>
<protein>
    <recommendedName>
        <fullName evidence="4">NDT80 domain-containing protein</fullName>
    </recommendedName>
</protein>
<dbReference type="Pfam" id="PF05224">
    <property type="entry name" value="NDT80_PhoG"/>
    <property type="match status" value="1"/>
</dbReference>
<reference evidence="5 6" key="1">
    <citation type="journal article" date="2024" name="IMA Fungus">
        <title>IMA Genome - F19 : A genome assembly and annotation guide to empower mycologists, including annotated draft genome sequences of Ceratocystis pirilliformis, Diaporthe australafricana, Fusarium ophioides, Paecilomyces lecythidis, and Sporothrix stenoceras.</title>
        <authorList>
            <person name="Aylward J."/>
            <person name="Wilson A.M."/>
            <person name="Visagie C.M."/>
            <person name="Spraker J."/>
            <person name="Barnes I."/>
            <person name="Buitendag C."/>
            <person name="Ceriani C."/>
            <person name="Del Mar Angel L."/>
            <person name="du Plessis D."/>
            <person name="Fuchs T."/>
            <person name="Gasser K."/>
            <person name="Kramer D."/>
            <person name="Li W."/>
            <person name="Munsamy K."/>
            <person name="Piso A."/>
            <person name="Price J.L."/>
            <person name="Sonnekus B."/>
            <person name="Thomas C."/>
            <person name="van der Nest A."/>
            <person name="van Dijk A."/>
            <person name="van Heerden A."/>
            <person name="van Vuuren N."/>
            <person name="Yilmaz N."/>
            <person name="Duong T.A."/>
            <person name="van der Merwe N.A."/>
            <person name="Wingfield M.J."/>
            <person name="Wingfield B.D."/>
        </authorList>
    </citation>
    <scope>NUCLEOTIDE SEQUENCE [LARGE SCALE GENOMIC DNA]</scope>
    <source>
        <strain evidence="5 6">CMW 5346</strain>
    </source>
</reference>
<dbReference type="InterPro" id="IPR008967">
    <property type="entry name" value="p53-like_TF_DNA-bd_sf"/>
</dbReference>
<dbReference type="EMBL" id="JAWCUI010000014">
    <property type="protein sequence ID" value="KAL1898776.1"/>
    <property type="molecule type" value="Genomic_DNA"/>
</dbReference>
<evidence type="ECO:0000259" key="4">
    <source>
        <dbReference type="PROSITE" id="PS51517"/>
    </source>
</evidence>
<organism evidence="5 6">
    <name type="scientific">Sporothrix stenoceras</name>
    <dbReference type="NCBI Taxonomy" id="5173"/>
    <lineage>
        <taxon>Eukaryota</taxon>
        <taxon>Fungi</taxon>
        <taxon>Dikarya</taxon>
        <taxon>Ascomycota</taxon>
        <taxon>Pezizomycotina</taxon>
        <taxon>Sordariomycetes</taxon>
        <taxon>Sordariomycetidae</taxon>
        <taxon>Ophiostomatales</taxon>
        <taxon>Ophiostomataceae</taxon>
        <taxon>Sporothrix</taxon>
    </lineage>
</organism>
<evidence type="ECO:0000313" key="5">
    <source>
        <dbReference type="EMBL" id="KAL1898776.1"/>
    </source>
</evidence>
<feature type="compositionally biased region" description="Low complexity" evidence="3">
    <location>
        <begin position="296"/>
        <end position="322"/>
    </location>
</feature>
<feature type="compositionally biased region" description="Basic and acidic residues" evidence="3">
    <location>
        <begin position="118"/>
        <end position="129"/>
    </location>
</feature>
<comment type="caution">
    <text evidence="5">The sequence shown here is derived from an EMBL/GenBank/DDBJ whole genome shotgun (WGS) entry which is preliminary data.</text>
</comment>
<dbReference type="InterPro" id="IPR024061">
    <property type="entry name" value="NDT80_DNA-bd_dom"/>
</dbReference>
<feature type="compositionally biased region" description="Polar residues" evidence="3">
    <location>
        <begin position="130"/>
        <end position="141"/>
    </location>
</feature>
<feature type="compositionally biased region" description="Low complexity" evidence="3">
    <location>
        <begin position="474"/>
        <end position="490"/>
    </location>
</feature>
<keyword evidence="6" id="KW-1185">Reference proteome</keyword>
<dbReference type="InterPro" id="IPR052605">
    <property type="entry name" value="Fungal_trans_regulator"/>
</dbReference>
<feature type="compositionally biased region" description="Pro residues" evidence="3">
    <location>
        <begin position="542"/>
        <end position="553"/>
    </location>
</feature>
<feature type="DNA-binding region" description="NDT80" evidence="2">
    <location>
        <begin position="1"/>
        <end position="280"/>
    </location>
</feature>
<dbReference type="InterPro" id="IPR037141">
    <property type="entry name" value="NDT80_DNA-bd_dom_sf"/>
</dbReference>
<dbReference type="SUPFAM" id="SSF49417">
    <property type="entry name" value="p53-like transcription factors"/>
    <property type="match status" value="1"/>
</dbReference>
<feature type="region of interest" description="Disordered" evidence="3">
    <location>
        <begin position="71"/>
        <end position="91"/>
    </location>
</feature>
<feature type="region of interest" description="Disordered" evidence="3">
    <location>
        <begin position="452"/>
        <end position="490"/>
    </location>
</feature>
<evidence type="ECO:0000256" key="3">
    <source>
        <dbReference type="SAM" id="MobiDB-lite"/>
    </source>
</evidence>
<feature type="region of interest" description="Disordered" evidence="3">
    <location>
        <begin position="296"/>
        <end position="334"/>
    </location>
</feature>
<dbReference type="Gene3D" id="2.60.40.1390">
    <property type="entry name" value="NDT80 DNA-binding domain"/>
    <property type="match status" value="1"/>
</dbReference>
<feature type="compositionally biased region" description="Polar residues" evidence="3">
    <location>
        <begin position="558"/>
        <end position="581"/>
    </location>
</feature>
<accession>A0ABR3ZDN1</accession>
<feature type="compositionally biased region" description="Low complexity" evidence="3">
    <location>
        <begin position="75"/>
        <end position="85"/>
    </location>
</feature>
<dbReference type="PANTHER" id="PTHR35144:SF1">
    <property type="entry name" value="PROTEIN PACG"/>
    <property type="match status" value="1"/>
</dbReference>
<evidence type="ECO:0000256" key="1">
    <source>
        <dbReference type="ARBA" id="ARBA00023125"/>
    </source>
</evidence>
<keyword evidence="1 2" id="KW-0238">DNA-binding</keyword>
<gene>
    <name evidence="5" type="ORF">Sste5346_003183</name>
</gene>
<dbReference type="PANTHER" id="PTHR35144">
    <property type="entry name" value="MEIOSIS-SPECIFIC TRANSCRIPTION FACTOR NDT80"/>
    <property type="match status" value="1"/>
</dbReference>
<sequence>MQPLDDRSGSGSGAGVGSMSAVSNDQLAFRSTTSVRTAYDENGQTVTISVEAFLQGIFVLSREPLDQGQLDQDGNIINNNNNNNNTPGQTENVLTCYRRNRFQTVGDVFFSAWPRSISTKENDSSDETGRSGSDSDNSGQTDEIEDTLTAQLSAIETRDWTQVVILAANSRDAAESAAAGGPPELEWTVAQCRQNQRKDSSPAALGPYPLEAPISWDRLQFRSATANNGRKRREIRQRFRVDISLYATRRRDGAKVCLATASSVLLTVRGRSPKNFEARDDQLLMAMIDGRSTNLLRQRQQQQQHQLLQPHIHPQQQQQPPQSRHRHRSNHIDPLAQPQPVMFQEAPLPQPHPINNNANNSSDIAGSGGFIYSPTMWDWIDLNATALQGLDGYNQGMQGMGDSQVFSMPSVWAPAAADASILAAASAYDESQSFAFAPNLLSHDQLQASSFLPQQQAPPPPPPPPSSPPPRPPSFQSNMGSSSTTTGGYSSSIFPGVTTSSTTMAPVFVSTPVAVSASASAVPDARLPPAANKSNQRRPDTAAPPPATGPSPNAPSDSARTTTTVNSSDLGSTSTSTATGKNRYTYIPMGMAGWQPPAEPVYWAHPWIHMQGKKAVSLIYPPEIATKTTKQHFFQEVES</sequence>
<name>A0ABR3ZDN1_9PEZI</name>
<evidence type="ECO:0000313" key="6">
    <source>
        <dbReference type="Proteomes" id="UP001583186"/>
    </source>
</evidence>
<dbReference type="PROSITE" id="PS51517">
    <property type="entry name" value="NDT80"/>
    <property type="match status" value="1"/>
</dbReference>
<feature type="region of interest" description="Disordered" evidence="3">
    <location>
        <begin position="118"/>
        <end position="142"/>
    </location>
</feature>
<dbReference type="Proteomes" id="UP001583186">
    <property type="component" value="Unassembled WGS sequence"/>
</dbReference>
<evidence type="ECO:0000256" key="2">
    <source>
        <dbReference type="PROSITE-ProRule" id="PRU00850"/>
    </source>
</evidence>
<proteinExistence type="predicted"/>